<evidence type="ECO:0000313" key="2">
    <source>
        <dbReference type="Proteomes" id="UP000006729"/>
    </source>
</evidence>
<accession>A0ACC0T2A2</accession>
<name>A0ACC0T2A2_POPTR</name>
<proteinExistence type="predicted"/>
<comment type="caution">
    <text evidence="1">The sequence shown here is derived from an EMBL/GenBank/DDBJ whole genome shotgun (WGS) entry which is preliminary data.</text>
</comment>
<gene>
    <name evidence="1" type="ORF">POPTR_004G011300v4</name>
</gene>
<dbReference type="EMBL" id="CM009293">
    <property type="protein sequence ID" value="KAI9395647.1"/>
    <property type="molecule type" value="Genomic_DNA"/>
</dbReference>
<sequence>MLHACSATALSCSGIWDKIRASGFHSLNRRKLVYGLLFGTNHVACMVKGSSPTPPFPTSPLPFSSKQTLQVVAAFIFILITLLVKLCTCITCLCGLKQFSFLIDRGMARHGWFLPATGVLATIIQLKPETLTPSIVNDAIIIMGVVAVLIHVVCSAFEDILEAGHFKSIAAGTGRLARALAITLLLIICVPKIWWFLLSAWVLFFIWVTYTLREELSKLCESLYNAVRLRHGQEPNELPV</sequence>
<reference evidence="1 2" key="1">
    <citation type="journal article" date="2006" name="Science">
        <title>The genome of black cottonwood, Populus trichocarpa (Torr. &amp; Gray).</title>
        <authorList>
            <person name="Tuskan G.A."/>
            <person name="Difazio S."/>
            <person name="Jansson S."/>
            <person name="Bohlmann J."/>
            <person name="Grigoriev I."/>
            <person name="Hellsten U."/>
            <person name="Putnam N."/>
            <person name="Ralph S."/>
            <person name="Rombauts S."/>
            <person name="Salamov A."/>
            <person name="Schein J."/>
            <person name="Sterck L."/>
            <person name="Aerts A."/>
            <person name="Bhalerao R.R."/>
            <person name="Bhalerao R.P."/>
            <person name="Blaudez D."/>
            <person name="Boerjan W."/>
            <person name="Brun A."/>
            <person name="Brunner A."/>
            <person name="Busov V."/>
            <person name="Campbell M."/>
            <person name="Carlson J."/>
            <person name="Chalot M."/>
            <person name="Chapman J."/>
            <person name="Chen G.L."/>
            <person name="Cooper D."/>
            <person name="Coutinho P.M."/>
            <person name="Couturier J."/>
            <person name="Covert S."/>
            <person name="Cronk Q."/>
            <person name="Cunningham R."/>
            <person name="Davis J."/>
            <person name="Degroeve S."/>
            <person name="Dejardin A."/>
            <person name="Depamphilis C."/>
            <person name="Detter J."/>
            <person name="Dirks B."/>
            <person name="Dubchak I."/>
            <person name="Duplessis S."/>
            <person name="Ehlting J."/>
            <person name="Ellis B."/>
            <person name="Gendler K."/>
            <person name="Goodstein D."/>
            <person name="Gribskov M."/>
            <person name="Grimwood J."/>
            <person name="Groover A."/>
            <person name="Gunter L."/>
            <person name="Hamberger B."/>
            <person name="Heinze B."/>
            <person name="Helariutta Y."/>
            <person name="Henrissat B."/>
            <person name="Holligan D."/>
            <person name="Holt R."/>
            <person name="Huang W."/>
            <person name="Islam-Faridi N."/>
            <person name="Jones S."/>
            <person name="Jones-Rhoades M."/>
            <person name="Jorgensen R."/>
            <person name="Joshi C."/>
            <person name="Kangasjarvi J."/>
            <person name="Karlsson J."/>
            <person name="Kelleher C."/>
            <person name="Kirkpatrick R."/>
            <person name="Kirst M."/>
            <person name="Kohler A."/>
            <person name="Kalluri U."/>
            <person name="Larimer F."/>
            <person name="Leebens-Mack J."/>
            <person name="Leple J.C."/>
            <person name="Locascio P."/>
            <person name="Lou Y."/>
            <person name="Lucas S."/>
            <person name="Martin F."/>
            <person name="Montanini B."/>
            <person name="Napoli C."/>
            <person name="Nelson D.R."/>
            <person name="Nelson C."/>
            <person name="Nieminen K."/>
            <person name="Nilsson O."/>
            <person name="Pereda V."/>
            <person name="Peter G."/>
            <person name="Philippe R."/>
            <person name="Pilate G."/>
            <person name="Poliakov A."/>
            <person name="Razumovskaya J."/>
            <person name="Richardson P."/>
            <person name="Rinaldi C."/>
            <person name="Ritland K."/>
            <person name="Rouze P."/>
            <person name="Ryaboy D."/>
            <person name="Schmutz J."/>
            <person name="Schrader J."/>
            <person name="Segerman B."/>
            <person name="Shin H."/>
            <person name="Siddiqui A."/>
            <person name="Sterky F."/>
            <person name="Terry A."/>
            <person name="Tsai C.J."/>
            <person name="Uberbacher E."/>
            <person name="Unneberg P."/>
            <person name="Vahala J."/>
            <person name="Wall K."/>
            <person name="Wessler S."/>
            <person name="Yang G."/>
            <person name="Yin T."/>
            <person name="Douglas C."/>
            <person name="Marra M."/>
            <person name="Sandberg G."/>
            <person name="Van de Peer Y."/>
            <person name="Rokhsar D."/>
        </authorList>
    </citation>
    <scope>NUCLEOTIDE SEQUENCE [LARGE SCALE GENOMIC DNA]</scope>
    <source>
        <strain evidence="2">cv. Nisqually</strain>
    </source>
</reference>
<protein>
    <submittedName>
        <fullName evidence="1">Uncharacterized protein</fullName>
    </submittedName>
</protein>
<dbReference type="Proteomes" id="UP000006729">
    <property type="component" value="Chromosome 4"/>
</dbReference>
<keyword evidence="2" id="KW-1185">Reference proteome</keyword>
<evidence type="ECO:0000313" key="1">
    <source>
        <dbReference type="EMBL" id="KAI9395647.1"/>
    </source>
</evidence>
<organism evidence="1 2">
    <name type="scientific">Populus trichocarpa</name>
    <name type="common">Western balsam poplar</name>
    <name type="synonym">Populus balsamifera subsp. trichocarpa</name>
    <dbReference type="NCBI Taxonomy" id="3694"/>
    <lineage>
        <taxon>Eukaryota</taxon>
        <taxon>Viridiplantae</taxon>
        <taxon>Streptophyta</taxon>
        <taxon>Embryophyta</taxon>
        <taxon>Tracheophyta</taxon>
        <taxon>Spermatophyta</taxon>
        <taxon>Magnoliopsida</taxon>
        <taxon>eudicotyledons</taxon>
        <taxon>Gunneridae</taxon>
        <taxon>Pentapetalae</taxon>
        <taxon>rosids</taxon>
        <taxon>fabids</taxon>
        <taxon>Malpighiales</taxon>
        <taxon>Salicaceae</taxon>
        <taxon>Saliceae</taxon>
        <taxon>Populus</taxon>
    </lineage>
</organism>